<gene>
    <name evidence="5" type="ORF">BD293_4257</name>
</gene>
<reference evidence="5 6" key="1">
    <citation type="submission" date="2019-06" db="EMBL/GenBank/DDBJ databases">
        <title>Genomic Encyclopedia of Archaeal and Bacterial Type Strains, Phase II (KMG-II): from individual species to whole genera.</title>
        <authorList>
            <person name="Goeker M."/>
        </authorList>
    </citation>
    <scope>NUCLEOTIDE SEQUENCE [LARGE SCALE GENOMIC DNA]</scope>
    <source>
        <strain evidence="5 6">DSM 18423</strain>
    </source>
</reference>
<evidence type="ECO:0000259" key="4">
    <source>
        <dbReference type="SMART" id="SM00479"/>
    </source>
</evidence>
<dbReference type="GO" id="GO:0006259">
    <property type="term" value="P:DNA metabolic process"/>
    <property type="evidence" value="ECO:0007669"/>
    <property type="project" value="UniProtKB-ARBA"/>
</dbReference>
<dbReference type="PANTHER" id="PTHR30231:SF4">
    <property type="entry name" value="PROTEIN NEN2"/>
    <property type="match status" value="1"/>
</dbReference>
<organism evidence="5 6">
    <name type="scientific">Roseinatronobacter monicus</name>
    <dbReference type="NCBI Taxonomy" id="393481"/>
    <lineage>
        <taxon>Bacteria</taxon>
        <taxon>Pseudomonadati</taxon>
        <taxon>Pseudomonadota</taxon>
        <taxon>Alphaproteobacteria</taxon>
        <taxon>Rhodobacterales</taxon>
        <taxon>Paracoccaceae</taxon>
        <taxon>Roseinatronobacter</taxon>
    </lineage>
</organism>
<keyword evidence="1" id="KW-0540">Nuclease</keyword>
<evidence type="ECO:0000256" key="2">
    <source>
        <dbReference type="ARBA" id="ARBA00022801"/>
    </source>
</evidence>
<evidence type="ECO:0000256" key="1">
    <source>
        <dbReference type="ARBA" id="ARBA00022722"/>
    </source>
</evidence>
<dbReference type="Proteomes" id="UP000320582">
    <property type="component" value="Unassembled WGS sequence"/>
</dbReference>
<dbReference type="GO" id="GO:0008408">
    <property type="term" value="F:3'-5' exonuclease activity"/>
    <property type="evidence" value="ECO:0007669"/>
    <property type="project" value="TreeGrafter"/>
</dbReference>
<dbReference type="CDD" id="cd06127">
    <property type="entry name" value="DEDDh"/>
    <property type="match status" value="1"/>
</dbReference>
<dbReference type="SMART" id="SM00479">
    <property type="entry name" value="EXOIII"/>
    <property type="match status" value="1"/>
</dbReference>
<dbReference type="PANTHER" id="PTHR30231">
    <property type="entry name" value="DNA POLYMERASE III SUBUNIT EPSILON"/>
    <property type="match status" value="1"/>
</dbReference>
<proteinExistence type="predicted"/>
<dbReference type="InterPro" id="IPR012337">
    <property type="entry name" value="RNaseH-like_sf"/>
</dbReference>
<accession>A0A543K4D2</accession>
<dbReference type="SUPFAM" id="SSF53098">
    <property type="entry name" value="Ribonuclease H-like"/>
    <property type="match status" value="1"/>
</dbReference>
<name>A0A543K4D2_9RHOB</name>
<keyword evidence="6" id="KW-1185">Reference proteome</keyword>
<dbReference type="RefSeq" id="WP_142085533.1">
    <property type="nucleotide sequence ID" value="NZ_VFPT01000004.1"/>
</dbReference>
<evidence type="ECO:0000256" key="3">
    <source>
        <dbReference type="ARBA" id="ARBA00022839"/>
    </source>
</evidence>
<dbReference type="GO" id="GO:0003676">
    <property type="term" value="F:nucleic acid binding"/>
    <property type="evidence" value="ECO:0007669"/>
    <property type="project" value="InterPro"/>
</dbReference>
<evidence type="ECO:0000313" key="5">
    <source>
        <dbReference type="EMBL" id="TQM89939.1"/>
    </source>
</evidence>
<dbReference type="Gene3D" id="3.30.420.10">
    <property type="entry name" value="Ribonuclease H-like superfamily/Ribonuclease H"/>
    <property type="match status" value="1"/>
</dbReference>
<dbReference type="EMBL" id="VFPT01000004">
    <property type="protein sequence ID" value="TQM89939.1"/>
    <property type="molecule type" value="Genomic_DNA"/>
</dbReference>
<dbReference type="AlphaFoldDB" id="A0A543K4D2"/>
<sequence>MDLALERFWVMDVEGNGASPPEIVEIALVGLAHLELQSKQMEWLVRPQVPISPAVTRIHGITDSDVADAPDIDDIADDVMTWTDGARIIGHNVRVELDAISNAIPDWQPAMAIDTLKLAKSVCPGLQSYGLEKLGQHFELTEQASRISGKKHHSALYDSVLTALLFIELVTSLPEERRNSVLIDCDLLNPSQGSLL</sequence>
<keyword evidence="3" id="KW-0269">Exonuclease</keyword>
<evidence type="ECO:0000313" key="6">
    <source>
        <dbReference type="Proteomes" id="UP000320582"/>
    </source>
</evidence>
<dbReference type="InterPro" id="IPR036397">
    <property type="entry name" value="RNaseH_sf"/>
</dbReference>
<dbReference type="InterPro" id="IPR013520">
    <property type="entry name" value="Ribonucl_H"/>
</dbReference>
<comment type="caution">
    <text evidence="5">The sequence shown here is derived from an EMBL/GenBank/DDBJ whole genome shotgun (WGS) entry which is preliminary data.</text>
</comment>
<dbReference type="Pfam" id="PF00929">
    <property type="entry name" value="RNase_T"/>
    <property type="match status" value="1"/>
</dbReference>
<protein>
    <submittedName>
        <fullName evidence="5">Exodeoxyribonuclease X</fullName>
    </submittedName>
</protein>
<dbReference type="OrthoDB" id="7822240at2"/>
<keyword evidence="2" id="KW-0378">Hydrolase</keyword>
<feature type="domain" description="Exonuclease" evidence="4">
    <location>
        <begin position="7"/>
        <end position="175"/>
    </location>
</feature>